<dbReference type="OrthoDB" id="3240317at2"/>
<evidence type="ECO:0000256" key="1">
    <source>
        <dbReference type="SAM" id="Coils"/>
    </source>
</evidence>
<dbReference type="STRING" id="1437608.GCA_000771645_00266"/>
<gene>
    <name evidence="3" type="ORF">BBIA_0635</name>
</gene>
<feature type="coiled-coil region" evidence="1">
    <location>
        <begin position="33"/>
        <end position="60"/>
    </location>
</feature>
<dbReference type="eggNOG" id="ENOG502ZHMZ">
    <property type="taxonomic scope" value="Bacteria"/>
</dbReference>
<protein>
    <submittedName>
        <fullName evidence="3">Uncharacterized protein</fullName>
    </submittedName>
</protein>
<evidence type="ECO:0000313" key="4">
    <source>
        <dbReference type="Proteomes" id="UP000029108"/>
    </source>
</evidence>
<reference evidence="3 4" key="1">
    <citation type="submission" date="2014-03" db="EMBL/GenBank/DDBJ databases">
        <title>Genomics of Bifidobacteria.</title>
        <authorList>
            <person name="Ventura M."/>
            <person name="Milani C."/>
            <person name="Lugli G.A."/>
        </authorList>
    </citation>
    <scope>NUCLEOTIDE SEQUENCE [LARGE SCALE GENOMIC DNA]</scope>
    <source>
        <strain evidence="3 4">DSM 23969</strain>
    </source>
</reference>
<dbReference type="AlphaFoldDB" id="A0A086ZYX1"/>
<proteinExistence type="predicted"/>
<comment type="caution">
    <text evidence="3">The sequence shown here is derived from an EMBL/GenBank/DDBJ whole genome shotgun (WGS) entry which is preliminary data.</text>
</comment>
<sequence length="136" mass="15134">MTPSMPSTMQALDQLNTSQAPAVSDEQRRQLLLERQAMRIKDLQETVKRCEEEIDQLKTQILDAYPIGDYQAGPLCVKVKAGANRLNTAKLTAAFPADKYPQLYESKLSTKQVRSQFAPTALADYMTIGTPQVMVA</sequence>
<accession>A0A086ZYX1</accession>
<organism evidence="3 4">
    <name type="scientific">Bifidobacterium biavatii DSM 23969</name>
    <dbReference type="NCBI Taxonomy" id="1437608"/>
    <lineage>
        <taxon>Bacteria</taxon>
        <taxon>Bacillati</taxon>
        <taxon>Actinomycetota</taxon>
        <taxon>Actinomycetes</taxon>
        <taxon>Bifidobacteriales</taxon>
        <taxon>Bifidobacteriaceae</taxon>
        <taxon>Bifidobacterium</taxon>
    </lineage>
</organism>
<feature type="region of interest" description="Disordered" evidence="2">
    <location>
        <begin position="1"/>
        <end position="25"/>
    </location>
</feature>
<dbReference type="RefSeq" id="WP_033493738.1">
    <property type="nucleotide sequence ID" value="NZ_JDUU01000010.1"/>
</dbReference>
<keyword evidence="4" id="KW-1185">Reference proteome</keyword>
<dbReference type="Proteomes" id="UP000029108">
    <property type="component" value="Unassembled WGS sequence"/>
</dbReference>
<keyword evidence="1" id="KW-0175">Coiled coil</keyword>
<feature type="compositionally biased region" description="Polar residues" evidence="2">
    <location>
        <begin position="1"/>
        <end position="21"/>
    </location>
</feature>
<evidence type="ECO:0000256" key="2">
    <source>
        <dbReference type="SAM" id="MobiDB-lite"/>
    </source>
</evidence>
<name>A0A086ZYX1_9BIFI</name>
<evidence type="ECO:0000313" key="3">
    <source>
        <dbReference type="EMBL" id="KFI51721.1"/>
    </source>
</evidence>
<dbReference type="EMBL" id="JGYN01000008">
    <property type="protein sequence ID" value="KFI51721.1"/>
    <property type="molecule type" value="Genomic_DNA"/>
</dbReference>